<sequence length="899" mass="97795">MKKKLLIPFIVIAAICVFYITNQKTNNSEEFINITLEGKLKPKNKPKNFRQLYSIKRDEYESNMQINPLTGEIPKEEKLKELNTSLGLMAQKKLRKKTSSTYTSRGPSNLGGRTRAFAVDISDTSSNTMLSGGVSSGLFRTIDGGLSWTKVTPLGEIHNVSALTQDPREGFQNIWYYGTGEWSGNSASLGSAYKGQGVWKSIDGGLTWSVIPGTDSDHTVFDSYFDFTNSLEVSPITGELFIATSGRIYRYDGVSLNQELKLEGNSTSSTDLVITPNGNVYASFDGSASLGGVWMSPTGNGVWTQIAQNGTPTDWSAAGRIVLGEAPSADNIIYALYVNGNSGGLEGDLWQYNATTTTWTNYSSKLPDEPGSDSDGNDPFAVQGGYDLVVTVKPDNENFVTIGGTNAYKIADIRTDVSFSRIGGYANNTGYSQYENHHPDIHVLEFDPNNNDIFYSGTDGGVHKTLDINAASIAWLSLNNNYLTYQYYHVTLDPFAGSNIIMGGAQDNGTTIGGTHVGLANNTTMNQLAGGDGVAVGLTRRDSNTALQFFLGFQQGSIYTNYPDDFREITPKDAPTGVDAQFITYFYLDPDNTDNLYYAAKSKLYKTNASAAITDSTWTDAGTLSNVQNLRTFATTRGTYSSALSYLLIGGDKGGVFKLKDPKDPTSTLLDAVDITPTGATTSSNTIVSDIAIHPTNPDIVLVVYANYGISNIFLTTNATDELPTWTLVERNLNAHSIRSAEITEVGEETVYFIGTARGLYSSTDPTSVNWEMEGESNIGLALISSLAYRPADNKLLIGTHGNGMYETTIEGTLSTNSYASALQLSFYPNPTKKELNLQSNTLDLSQNLNYTISDLTGKVVKKGVLKDQKINVEYLNDGVYLINLNVDGKNQNFKFIKN</sequence>
<keyword evidence="1" id="KW-0732">Signal</keyword>
<evidence type="ECO:0000259" key="3">
    <source>
        <dbReference type="Pfam" id="PF18962"/>
    </source>
</evidence>
<dbReference type="InterPro" id="IPR026444">
    <property type="entry name" value="Secre_tail"/>
</dbReference>
<gene>
    <name evidence="4" type="ORF">QWY81_15410</name>
</gene>
<evidence type="ECO:0000256" key="1">
    <source>
        <dbReference type="ARBA" id="ARBA00022729"/>
    </source>
</evidence>
<keyword evidence="2" id="KW-0472">Membrane</keyword>
<name>A0AAJ1QZX5_9FLAO</name>
<comment type="caution">
    <text evidence="4">The sequence shown here is derived from an EMBL/GenBank/DDBJ whole genome shotgun (WGS) entry which is preliminary data.</text>
</comment>
<dbReference type="SUPFAM" id="SSF110296">
    <property type="entry name" value="Oligoxyloglucan reducing end-specific cellobiohydrolase"/>
    <property type="match status" value="2"/>
</dbReference>
<evidence type="ECO:0000313" key="5">
    <source>
        <dbReference type="Proteomes" id="UP001228636"/>
    </source>
</evidence>
<proteinExistence type="predicted"/>
<keyword evidence="2" id="KW-0812">Transmembrane</keyword>
<dbReference type="Pfam" id="PF18962">
    <property type="entry name" value="Por_Secre_tail"/>
    <property type="match status" value="1"/>
</dbReference>
<evidence type="ECO:0000313" key="4">
    <source>
        <dbReference type="EMBL" id="MDN3620852.1"/>
    </source>
</evidence>
<protein>
    <submittedName>
        <fullName evidence="4">T9SS type A sorting domain-containing protein</fullName>
    </submittedName>
</protein>
<feature type="domain" description="Secretion system C-terminal sorting" evidence="3">
    <location>
        <begin position="828"/>
        <end position="896"/>
    </location>
</feature>
<dbReference type="EMBL" id="JAUFQH010000016">
    <property type="protein sequence ID" value="MDN3620852.1"/>
    <property type="molecule type" value="Genomic_DNA"/>
</dbReference>
<feature type="transmembrane region" description="Helical" evidence="2">
    <location>
        <begin position="5"/>
        <end position="21"/>
    </location>
</feature>
<dbReference type="AlphaFoldDB" id="A0AAJ1QZX5"/>
<dbReference type="Gene3D" id="2.130.10.10">
    <property type="entry name" value="YVTN repeat-like/Quinoprotein amine dehydrogenase"/>
    <property type="match status" value="3"/>
</dbReference>
<dbReference type="RefSeq" id="WP_261972231.1">
    <property type="nucleotide sequence ID" value="NZ_CP103460.1"/>
</dbReference>
<reference evidence="4 5" key="1">
    <citation type="journal article" date="2014" name="Int. J. Syst. Evol. Microbiol.">
        <title>Complete genome sequence of Corynebacterium casei LMG S-19264T (=DSM 44701T), isolated from a smear-ripened cheese.</title>
        <authorList>
            <consortium name="US DOE Joint Genome Institute (JGI-PGF)"/>
            <person name="Walter F."/>
            <person name="Albersmeier A."/>
            <person name="Kalinowski J."/>
            <person name="Ruckert C."/>
        </authorList>
    </citation>
    <scope>NUCLEOTIDE SEQUENCE [LARGE SCALE GENOMIC DNA]</scope>
    <source>
        <strain evidence="4 5">CECT 8670</strain>
    </source>
</reference>
<dbReference type="NCBIfam" id="TIGR04183">
    <property type="entry name" value="Por_Secre_tail"/>
    <property type="match status" value="1"/>
</dbReference>
<dbReference type="Proteomes" id="UP001228636">
    <property type="component" value="Unassembled WGS sequence"/>
</dbReference>
<accession>A0AAJ1QZX5</accession>
<evidence type="ECO:0000256" key="2">
    <source>
        <dbReference type="SAM" id="Phobius"/>
    </source>
</evidence>
<keyword evidence="2" id="KW-1133">Transmembrane helix</keyword>
<dbReference type="InterPro" id="IPR015943">
    <property type="entry name" value="WD40/YVTN_repeat-like_dom_sf"/>
</dbReference>
<organism evidence="4 5">
    <name type="scientific">Polaribacter sejongensis</name>
    <dbReference type="NCBI Taxonomy" id="985043"/>
    <lineage>
        <taxon>Bacteria</taxon>
        <taxon>Pseudomonadati</taxon>
        <taxon>Bacteroidota</taxon>
        <taxon>Flavobacteriia</taxon>
        <taxon>Flavobacteriales</taxon>
        <taxon>Flavobacteriaceae</taxon>
    </lineage>
</organism>